<evidence type="ECO:0000256" key="1">
    <source>
        <dbReference type="ARBA" id="ARBA00004141"/>
    </source>
</evidence>
<feature type="transmembrane region" description="Helical" evidence="5">
    <location>
        <begin position="563"/>
        <end position="582"/>
    </location>
</feature>
<feature type="transmembrane region" description="Helical" evidence="5">
    <location>
        <begin position="422"/>
        <end position="443"/>
    </location>
</feature>
<evidence type="ECO:0000313" key="6">
    <source>
        <dbReference type="EMBL" id="OAG14635.1"/>
    </source>
</evidence>
<dbReference type="GeneID" id="29112953"/>
<dbReference type="InterPro" id="IPR036259">
    <property type="entry name" value="MFS_trans_sf"/>
</dbReference>
<protein>
    <submittedName>
        <fullName evidence="6">MFS general substrate transporter</fullName>
    </submittedName>
</protein>
<evidence type="ECO:0000256" key="2">
    <source>
        <dbReference type="ARBA" id="ARBA00022692"/>
    </source>
</evidence>
<keyword evidence="2 5" id="KW-0812">Transmembrane</keyword>
<evidence type="ECO:0000313" key="7">
    <source>
        <dbReference type="Proteomes" id="UP000077248"/>
    </source>
</evidence>
<keyword evidence="7" id="KW-1185">Reference proteome</keyword>
<accession>A0A177D4L2</accession>
<keyword evidence="4 5" id="KW-0472">Membrane</keyword>
<feature type="transmembrane region" description="Helical" evidence="5">
    <location>
        <begin position="234"/>
        <end position="257"/>
    </location>
</feature>
<feature type="transmembrane region" description="Helical" evidence="5">
    <location>
        <begin position="106"/>
        <end position="126"/>
    </location>
</feature>
<dbReference type="KEGG" id="aalt:CC77DRAFT_1044522"/>
<feature type="transmembrane region" description="Helical" evidence="5">
    <location>
        <begin position="396"/>
        <end position="416"/>
    </location>
</feature>
<organism evidence="6 7">
    <name type="scientific">Alternaria alternata</name>
    <name type="common">Alternaria rot fungus</name>
    <name type="synonym">Torula alternata</name>
    <dbReference type="NCBI Taxonomy" id="5599"/>
    <lineage>
        <taxon>Eukaryota</taxon>
        <taxon>Fungi</taxon>
        <taxon>Dikarya</taxon>
        <taxon>Ascomycota</taxon>
        <taxon>Pezizomycotina</taxon>
        <taxon>Dothideomycetes</taxon>
        <taxon>Pleosporomycetidae</taxon>
        <taxon>Pleosporales</taxon>
        <taxon>Pleosporineae</taxon>
        <taxon>Pleosporaceae</taxon>
        <taxon>Alternaria</taxon>
        <taxon>Alternaria sect. Alternaria</taxon>
        <taxon>Alternaria alternata complex</taxon>
    </lineage>
</organism>
<dbReference type="InterPro" id="IPR011701">
    <property type="entry name" value="MFS"/>
</dbReference>
<keyword evidence="3 5" id="KW-1133">Transmembrane helix</keyword>
<feature type="transmembrane region" description="Helical" evidence="5">
    <location>
        <begin position="146"/>
        <end position="163"/>
    </location>
</feature>
<dbReference type="VEuPathDB" id="FungiDB:CC77DRAFT_1044522"/>
<dbReference type="AlphaFoldDB" id="A0A177D4L2"/>
<dbReference type="Gene3D" id="1.20.1250.20">
    <property type="entry name" value="MFS general substrate transporter like domains"/>
    <property type="match status" value="2"/>
</dbReference>
<feature type="transmembrane region" description="Helical" evidence="5">
    <location>
        <begin position="358"/>
        <end position="375"/>
    </location>
</feature>
<feature type="transmembrane region" description="Helical" evidence="5">
    <location>
        <begin position="450"/>
        <end position="470"/>
    </location>
</feature>
<gene>
    <name evidence="6" type="ORF">CC77DRAFT_1044522</name>
</gene>
<evidence type="ECO:0000256" key="5">
    <source>
        <dbReference type="SAM" id="Phobius"/>
    </source>
</evidence>
<dbReference type="Pfam" id="PF07690">
    <property type="entry name" value="MFS_1"/>
    <property type="match status" value="1"/>
</dbReference>
<proteinExistence type="predicted"/>
<name>A0A177D4L2_ALTAL</name>
<comment type="subcellular location">
    <subcellularLocation>
        <location evidence="1">Membrane</location>
        <topology evidence="1">Multi-pass membrane protein</topology>
    </subcellularLocation>
</comment>
<evidence type="ECO:0000256" key="4">
    <source>
        <dbReference type="ARBA" id="ARBA00023136"/>
    </source>
</evidence>
<dbReference type="GO" id="GO:0005886">
    <property type="term" value="C:plasma membrane"/>
    <property type="evidence" value="ECO:0007669"/>
    <property type="project" value="TreeGrafter"/>
</dbReference>
<reference evidence="6 7" key="1">
    <citation type="submission" date="2016-05" db="EMBL/GenBank/DDBJ databases">
        <title>Comparative analysis of secretome profiles of manganese(II)-oxidizing ascomycete fungi.</title>
        <authorList>
            <consortium name="DOE Joint Genome Institute"/>
            <person name="Zeiner C.A."/>
            <person name="Purvine S.O."/>
            <person name="Zink E.M."/>
            <person name="Wu S."/>
            <person name="Pasa-Tolic L."/>
            <person name="Chaput D.L."/>
            <person name="Haridas S."/>
            <person name="Grigoriev I.V."/>
            <person name="Santelli C.M."/>
            <person name="Hansel C.M."/>
        </authorList>
    </citation>
    <scope>NUCLEOTIDE SEQUENCE [LARGE SCALE GENOMIC DNA]</scope>
    <source>
        <strain evidence="6 7">SRC1lrK2f</strain>
    </source>
</reference>
<feature type="transmembrane region" description="Helical" evidence="5">
    <location>
        <begin position="77"/>
        <end position="94"/>
    </location>
</feature>
<evidence type="ECO:0000256" key="3">
    <source>
        <dbReference type="ARBA" id="ARBA00022989"/>
    </source>
</evidence>
<dbReference type="GO" id="GO:0022857">
    <property type="term" value="F:transmembrane transporter activity"/>
    <property type="evidence" value="ECO:0007669"/>
    <property type="project" value="InterPro"/>
</dbReference>
<dbReference type="PANTHER" id="PTHR23501:SF107">
    <property type="entry name" value="TRANSPORTER, PUTATIVE (AFU_ORTHOLOGUE AFUA_7G04730)-RELATED"/>
    <property type="match status" value="1"/>
</dbReference>
<feature type="transmembrane region" description="Helical" evidence="5">
    <location>
        <begin position="320"/>
        <end position="338"/>
    </location>
</feature>
<dbReference type="PANTHER" id="PTHR23501">
    <property type="entry name" value="MAJOR FACILITATOR SUPERFAMILY"/>
    <property type="match status" value="1"/>
</dbReference>
<feature type="transmembrane region" description="Helical" evidence="5">
    <location>
        <begin position="175"/>
        <end position="192"/>
    </location>
</feature>
<dbReference type="OMA" id="NIVSCTW"/>
<feature type="transmembrane region" description="Helical" evidence="5">
    <location>
        <begin position="289"/>
        <end position="308"/>
    </location>
</feature>
<dbReference type="EMBL" id="KV441498">
    <property type="protein sequence ID" value="OAG14635.1"/>
    <property type="molecule type" value="Genomic_DNA"/>
</dbReference>
<sequence length="598" mass="66359">MATGYAPQMEKIAGMHPSEQREFVDANSVKNPPSAGKFDSNTDVTMNTLPSTANSDSEQLRGPAEMEGLTIIWSRNWLIAAYGAIMLISFINSLQQQTNFSWRPYVTSAFLMHGLTAMTDIVANIVGGVSKLPLAMFIDLVGRPQGFLMCLIFIIASLILMALCQNVQTFCAAQVIYWTGMNGVDYVFNIFIADTALMENRLTWMAFTGFPYVINTFAGPKLGETYLKHSTWRWGYGSFAILTPVFSLSFCAVFWLMGRRARRAGVEAREMSGRTVFQSIKHWSIEFDLIGLLLVVSGFSLLLLPWPLATCQHHGFGSPLVICMIVFGLMLLVAFVIWERFYAMKTFFPYYLMKDRTVVASCLLGANAWIAFYSYRMMYSSYLQVVFQLPVSKAGYITNIFNIVSCTWAIIISFAMKYTDTYKWGAIIAVPIQITCTGLLIMLRHPGSPIAALITVEVFGAMASAMLYNVEQVAIMMAVPHDQVAVAIALLNVTTAVGGAIGQSVSGTLWAQIVPKKLVEYLPEGSKHLAPMIYGDIRNQLGLPWGSPEREAVIHAFGDAQRVMVLMGTIAFAPCFIWVAMLKNSRMSERKARKGLQA</sequence>
<dbReference type="RefSeq" id="XP_018380056.1">
    <property type="nucleotide sequence ID" value="XM_018527359.1"/>
</dbReference>
<dbReference type="Proteomes" id="UP000077248">
    <property type="component" value="Unassembled WGS sequence"/>
</dbReference>
<dbReference type="SUPFAM" id="SSF103473">
    <property type="entry name" value="MFS general substrate transporter"/>
    <property type="match status" value="1"/>
</dbReference>